<dbReference type="PROSITE" id="PS50885">
    <property type="entry name" value="HAMP"/>
    <property type="match status" value="1"/>
</dbReference>
<dbReference type="Pfam" id="PF00072">
    <property type="entry name" value="Response_reg"/>
    <property type="match status" value="1"/>
</dbReference>
<reference evidence="21 22" key="1">
    <citation type="submission" date="2020-08" db="EMBL/GenBank/DDBJ databases">
        <title>Genomic Encyclopedia of Type Strains, Phase IV (KMG-IV): sequencing the most valuable type-strain genomes for metagenomic binning, comparative biology and taxonomic classification.</title>
        <authorList>
            <person name="Goeker M."/>
        </authorList>
    </citation>
    <scope>NUCLEOTIDE SEQUENCE [LARGE SCALE GENOMIC DNA]</scope>
    <source>
        <strain evidence="21 22">DSM 103462</strain>
    </source>
</reference>
<dbReference type="InterPro" id="IPR011006">
    <property type="entry name" value="CheY-like_superfamily"/>
</dbReference>
<evidence type="ECO:0000256" key="10">
    <source>
        <dbReference type="ARBA" id="ARBA00022840"/>
    </source>
</evidence>
<dbReference type="PANTHER" id="PTHR45339:SF1">
    <property type="entry name" value="HYBRID SIGNAL TRANSDUCTION HISTIDINE KINASE J"/>
    <property type="match status" value="1"/>
</dbReference>
<keyword evidence="6" id="KW-0808">Transferase</keyword>
<dbReference type="EC" id="2.7.13.3" evidence="3"/>
<dbReference type="InterPro" id="IPR008207">
    <property type="entry name" value="Sig_transdc_His_kin_Hpt_dom"/>
</dbReference>
<dbReference type="SMART" id="SM00448">
    <property type="entry name" value="REC"/>
    <property type="match status" value="1"/>
</dbReference>
<evidence type="ECO:0000256" key="6">
    <source>
        <dbReference type="ARBA" id="ARBA00022679"/>
    </source>
</evidence>
<evidence type="ECO:0000256" key="12">
    <source>
        <dbReference type="ARBA" id="ARBA00023012"/>
    </source>
</evidence>
<keyword evidence="11 16" id="KW-1133">Transmembrane helix</keyword>
<feature type="domain" description="HPt" evidence="20">
    <location>
        <begin position="675"/>
        <end position="767"/>
    </location>
</feature>
<dbReference type="Gene3D" id="1.10.287.130">
    <property type="match status" value="1"/>
</dbReference>
<dbReference type="Gene3D" id="6.10.340.10">
    <property type="match status" value="1"/>
</dbReference>
<evidence type="ECO:0000259" key="18">
    <source>
        <dbReference type="PROSITE" id="PS50110"/>
    </source>
</evidence>
<dbReference type="SMART" id="SM00304">
    <property type="entry name" value="HAMP"/>
    <property type="match status" value="1"/>
</dbReference>
<organism evidence="21 22">
    <name type="scientific">Treponema ruminis</name>
    <dbReference type="NCBI Taxonomy" id="744515"/>
    <lineage>
        <taxon>Bacteria</taxon>
        <taxon>Pseudomonadati</taxon>
        <taxon>Spirochaetota</taxon>
        <taxon>Spirochaetia</taxon>
        <taxon>Spirochaetales</taxon>
        <taxon>Treponemataceae</taxon>
        <taxon>Treponema</taxon>
    </lineage>
</organism>
<evidence type="ECO:0000256" key="11">
    <source>
        <dbReference type="ARBA" id="ARBA00022989"/>
    </source>
</evidence>
<evidence type="ECO:0000256" key="13">
    <source>
        <dbReference type="ARBA" id="ARBA00023136"/>
    </source>
</evidence>
<dbReference type="InterPro" id="IPR036097">
    <property type="entry name" value="HisK_dim/P_sf"/>
</dbReference>
<keyword evidence="8" id="KW-0547">Nucleotide-binding</keyword>
<evidence type="ECO:0000259" key="19">
    <source>
        <dbReference type="PROSITE" id="PS50885"/>
    </source>
</evidence>
<feature type="transmembrane region" description="Helical" evidence="16">
    <location>
        <begin position="156"/>
        <end position="175"/>
    </location>
</feature>
<accession>A0A7W8G8X1</accession>
<dbReference type="SMART" id="SM00388">
    <property type="entry name" value="HisKA"/>
    <property type="match status" value="1"/>
</dbReference>
<dbReference type="PROSITE" id="PS50110">
    <property type="entry name" value="RESPONSE_REGULATORY"/>
    <property type="match status" value="1"/>
</dbReference>
<feature type="modified residue" description="Phosphohistidine" evidence="14">
    <location>
        <position position="714"/>
    </location>
</feature>
<evidence type="ECO:0000256" key="1">
    <source>
        <dbReference type="ARBA" id="ARBA00000085"/>
    </source>
</evidence>
<dbReference type="Proteomes" id="UP000518887">
    <property type="component" value="Unassembled WGS sequence"/>
</dbReference>
<dbReference type="InterPro" id="IPR005467">
    <property type="entry name" value="His_kinase_dom"/>
</dbReference>
<evidence type="ECO:0000256" key="9">
    <source>
        <dbReference type="ARBA" id="ARBA00022777"/>
    </source>
</evidence>
<sequence>MRSLAQKTAIKFSFFLALMELALAAHFVYIVDLNARRTKDNEIHTALVSILDALKGENSLYAAESKLPYYITYSIYDGETKEILATNGPLIPILPEAEEKPRIYQKKSFYTDGDLNVVYQTHKIKKGNTTYVIQVSNSIDRDKMANIFNFMTPKSLALGFIPLLIISYFTSFFIAKRTLRPIVKMTKAAASISTSNLDALLSVSSKHDELDSLAHTFNDLFRRLKQDFIALNSANQAKSSFLSNMSHEIRTPINAILGLDEMITRESTEPQIQSYARDIQSSGKSLLSIINDILDFSKIEAGKMEIIPVDYDLCTTIIDLVNMVSGRAEKKGLDFIINIDKSMPHKLNGDETRIKQCILNILTNAIKYTPKGSVTMNIGFERAGENKINLWAQVIDTGIGIKQEDIKKLFDPFERIEERRNRTIEGTGLGMNIVKNLLQEMGSKLDVKSEYGKGSDFSFKVTQEVLDWDEIGTYEEIKEKVEEEAGAYKESFQAPDARILVVDDTPLNLTVIKGLLRSTRIQVETAESGFDALKMAREKQYDVILIDHRMPKMDGIEMLHVLRGEDTSINRLTTCIALTANAISGAREMYLEAGFEDYLSKPVEASKLEETLVRYLPAEKILHSGQEGYIEKDNSWNGVERRKNVTASKEIHLALDLWKNLFGLDIYSAIHNCSTGEIFLDASRNFYDAIEEKAALIEEYQNTEKWNDYTVLVHALKSSARLIGAMELSEQAAFLEKCGDEAKIGDQEALALIKEKTPQLLELYKSYHKKLASLLGIPQSPQEDTRPQIEPAKLEEALSALKEVVSVFDFDTADAIMEELEKYSMPAEYKDRYEKIRKAVQAVDKVEIMKLLA</sequence>
<dbReference type="GO" id="GO:0000155">
    <property type="term" value="F:phosphorelay sensor kinase activity"/>
    <property type="evidence" value="ECO:0007669"/>
    <property type="project" value="InterPro"/>
</dbReference>
<feature type="modified residue" description="4-aspartylphosphate" evidence="15">
    <location>
        <position position="547"/>
    </location>
</feature>
<keyword evidence="22" id="KW-1185">Reference proteome</keyword>
<dbReference type="InterPro" id="IPR003594">
    <property type="entry name" value="HATPase_dom"/>
</dbReference>
<dbReference type="RefSeq" id="WP_184658703.1">
    <property type="nucleotide sequence ID" value="NZ_CP031518.1"/>
</dbReference>
<dbReference type="CDD" id="cd06225">
    <property type="entry name" value="HAMP"/>
    <property type="match status" value="1"/>
</dbReference>
<dbReference type="Gene3D" id="1.20.120.160">
    <property type="entry name" value="HPT domain"/>
    <property type="match status" value="1"/>
</dbReference>
<dbReference type="Gene3D" id="3.30.565.10">
    <property type="entry name" value="Histidine kinase-like ATPase, C-terminal domain"/>
    <property type="match status" value="1"/>
</dbReference>
<dbReference type="AlphaFoldDB" id="A0A7W8G8X1"/>
<keyword evidence="10" id="KW-0067">ATP-binding</keyword>
<evidence type="ECO:0000313" key="21">
    <source>
        <dbReference type="EMBL" id="MBB5225925.1"/>
    </source>
</evidence>
<dbReference type="SUPFAM" id="SSF47226">
    <property type="entry name" value="Histidine-containing phosphotransfer domain, HPT domain"/>
    <property type="match status" value="1"/>
</dbReference>
<dbReference type="FunFam" id="3.30.565.10:FF:000010">
    <property type="entry name" value="Sensor histidine kinase RcsC"/>
    <property type="match status" value="1"/>
</dbReference>
<dbReference type="CDD" id="cd17546">
    <property type="entry name" value="REC_hyHK_CKI1_RcsC-like"/>
    <property type="match status" value="1"/>
</dbReference>
<dbReference type="PROSITE" id="PS50894">
    <property type="entry name" value="HPT"/>
    <property type="match status" value="1"/>
</dbReference>
<dbReference type="GO" id="GO:0005886">
    <property type="term" value="C:plasma membrane"/>
    <property type="evidence" value="ECO:0007669"/>
    <property type="project" value="UniProtKB-SubCell"/>
</dbReference>
<dbReference type="PANTHER" id="PTHR45339">
    <property type="entry name" value="HYBRID SIGNAL TRANSDUCTION HISTIDINE KINASE J"/>
    <property type="match status" value="1"/>
</dbReference>
<dbReference type="InterPro" id="IPR036641">
    <property type="entry name" value="HPT_dom_sf"/>
</dbReference>
<feature type="transmembrane region" description="Helical" evidence="16">
    <location>
        <begin position="12"/>
        <end position="31"/>
    </location>
</feature>
<dbReference type="PRINTS" id="PR00344">
    <property type="entry name" value="BCTRLSENSOR"/>
</dbReference>
<evidence type="ECO:0000256" key="5">
    <source>
        <dbReference type="ARBA" id="ARBA00022553"/>
    </source>
</evidence>
<evidence type="ECO:0000256" key="4">
    <source>
        <dbReference type="ARBA" id="ARBA00022475"/>
    </source>
</evidence>
<comment type="caution">
    <text evidence="21">The sequence shown here is derived from an EMBL/GenBank/DDBJ whole genome shotgun (WGS) entry which is preliminary data.</text>
</comment>
<dbReference type="SUPFAM" id="SSF55874">
    <property type="entry name" value="ATPase domain of HSP90 chaperone/DNA topoisomerase II/histidine kinase"/>
    <property type="match status" value="1"/>
</dbReference>
<dbReference type="PROSITE" id="PS50109">
    <property type="entry name" value="HIS_KIN"/>
    <property type="match status" value="1"/>
</dbReference>
<dbReference type="EMBL" id="JACHFQ010000004">
    <property type="protein sequence ID" value="MBB5225925.1"/>
    <property type="molecule type" value="Genomic_DNA"/>
</dbReference>
<dbReference type="Pfam" id="PF01627">
    <property type="entry name" value="Hpt"/>
    <property type="match status" value="1"/>
</dbReference>
<evidence type="ECO:0000256" key="16">
    <source>
        <dbReference type="SAM" id="Phobius"/>
    </source>
</evidence>
<dbReference type="Gene3D" id="3.40.50.2300">
    <property type="match status" value="1"/>
</dbReference>
<feature type="domain" description="Response regulatory" evidence="18">
    <location>
        <begin position="498"/>
        <end position="616"/>
    </location>
</feature>
<protein>
    <recommendedName>
        <fullName evidence="3">histidine kinase</fullName>
        <ecNumber evidence="3">2.7.13.3</ecNumber>
    </recommendedName>
</protein>
<evidence type="ECO:0000256" key="2">
    <source>
        <dbReference type="ARBA" id="ARBA00004651"/>
    </source>
</evidence>
<keyword evidence="4" id="KW-1003">Cell membrane</keyword>
<keyword evidence="9 21" id="KW-0418">Kinase</keyword>
<gene>
    <name evidence="21" type="ORF">HNP76_001293</name>
</gene>
<dbReference type="Pfam" id="PF02518">
    <property type="entry name" value="HATPase_c"/>
    <property type="match status" value="1"/>
</dbReference>
<evidence type="ECO:0000256" key="3">
    <source>
        <dbReference type="ARBA" id="ARBA00012438"/>
    </source>
</evidence>
<dbReference type="SUPFAM" id="SSF158472">
    <property type="entry name" value="HAMP domain-like"/>
    <property type="match status" value="1"/>
</dbReference>
<evidence type="ECO:0000259" key="20">
    <source>
        <dbReference type="PROSITE" id="PS50894"/>
    </source>
</evidence>
<dbReference type="InterPro" id="IPR001789">
    <property type="entry name" value="Sig_transdc_resp-reg_receiver"/>
</dbReference>
<comment type="subcellular location">
    <subcellularLocation>
        <location evidence="2">Cell membrane</location>
        <topology evidence="2">Multi-pass membrane protein</topology>
    </subcellularLocation>
</comment>
<feature type="domain" description="HAMP" evidence="19">
    <location>
        <begin position="176"/>
        <end position="229"/>
    </location>
</feature>
<feature type="domain" description="Histidine kinase" evidence="17">
    <location>
        <begin position="244"/>
        <end position="465"/>
    </location>
</feature>
<dbReference type="SUPFAM" id="SSF47384">
    <property type="entry name" value="Homodimeric domain of signal transducing histidine kinase"/>
    <property type="match status" value="1"/>
</dbReference>
<evidence type="ECO:0000256" key="14">
    <source>
        <dbReference type="PROSITE-ProRule" id="PRU00110"/>
    </source>
</evidence>
<name>A0A7W8G8X1_9SPIR</name>
<keyword evidence="7 16" id="KW-0812">Transmembrane</keyword>
<dbReference type="SUPFAM" id="SSF52172">
    <property type="entry name" value="CheY-like"/>
    <property type="match status" value="1"/>
</dbReference>
<keyword evidence="13 16" id="KW-0472">Membrane</keyword>
<dbReference type="InterPro" id="IPR003660">
    <property type="entry name" value="HAMP_dom"/>
</dbReference>
<dbReference type="GO" id="GO:0005524">
    <property type="term" value="F:ATP binding"/>
    <property type="evidence" value="ECO:0007669"/>
    <property type="project" value="UniProtKB-KW"/>
</dbReference>
<dbReference type="InterPro" id="IPR003661">
    <property type="entry name" value="HisK_dim/P_dom"/>
</dbReference>
<evidence type="ECO:0000256" key="8">
    <source>
        <dbReference type="ARBA" id="ARBA00022741"/>
    </source>
</evidence>
<dbReference type="SMART" id="SM00387">
    <property type="entry name" value="HATPase_c"/>
    <property type="match status" value="1"/>
</dbReference>
<dbReference type="Pfam" id="PF00672">
    <property type="entry name" value="HAMP"/>
    <property type="match status" value="1"/>
</dbReference>
<proteinExistence type="predicted"/>
<dbReference type="CDD" id="cd00082">
    <property type="entry name" value="HisKA"/>
    <property type="match status" value="1"/>
</dbReference>
<dbReference type="InterPro" id="IPR004358">
    <property type="entry name" value="Sig_transdc_His_kin-like_C"/>
</dbReference>
<keyword evidence="12" id="KW-0902">Two-component regulatory system</keyword>
<evidence type="ECO:0000313" key="22">
    <source>
        <dbReference type="Proteomes" id="UP000518887"/>
    </source>
</evidence>
<evidence type="ECO:0000259" key="17">
    <source>
        <dbReference type="PROSITE" id="PS50109"/>
    </source>
</evidence>
<evidence type="ECO:0000256" key="7">
    <source>
        <dbReference type="ARBA" id="ARBA00022692"/>
    </source>
</evidence>
<keyword evidence="5 15" id="KW-0597">Phosphoprotein</keyword>
<comment type="catalytic activity">
    <reaction evidence="1">
        <text>ATP + protein L-histidine = ADP + protein N-phospho-L-histidine.</text>
        <dbReference type="EC" id="2.7.13.3"/>
    </reaction>
</comment>
<evidence type="ECO:0000256" key="15">
    <source>
        <dbReference type="PROSITE-ProRule" id="PRU00169"/>
    </source>
</evidence>
<dbReference type="InterPro" id="IPR036890">
    <property type="entry name" value="HATPase_C_sf"/>
</dbReference>
<dbReference type="Pfam" id="PF00512">
    <property type="entry name" value="HisKA"/>
    <property type="match status" value="1"/>
</dbReference>